<comment type="caution">
    <text evidence="3">The sequence shown here is derived from an EMBL/GenBank/DDBJ whole genome shotgun (WGS) entry which is preliminary data.</text>
</comment>
<feature type="transmembrane region" description="Helical" evidence="2">
    <location>
        <begin position="6"/>
        <end position="24"/>
    </location>
</feature>
<feature type="compositionally biased region" description="Polar residues" evidence="1">
    <location>
        <begin position="33"/>
        <end position="42"/>
    </location>
</feature>
<accession>A0A4U5LX87</accession>
<feature type="region of interest" description="Disordered" evidence="1">
    <location>
        <begin position="33"/>
        <end position="178"/>
    </location>
</feature>
<protein>
    <submittedName>
        <fullName evidence="3">Uncharacterized protein</fullName>
    </submittedName>
</protein>
<feature type="compositionally biased region" description="Polar residues" evidence="1">
    <location>
        <begin position="99"/>
        <end position="119"/>
    </location>
</feature>
<reference evidence="3 4" key="1">
    <citation type="journal article" date="2015" name="Genome Biol.">
        <title>Comparative genomics of Steinernema reveals deeply conserved gene regulatory networks.</title>
        <authorList>
            <person name="Dillman A.R."/>
            <person name="Macchietto M."/>
            <person name="Porter C.F."/>
            <person name="Rogers A."/>
            <person name="Williams B."/>
            <person name="Antoshechkin I."/>
            <person name="Lee M.M."/>
            <person name="Goodwin Z."/>
            <person name="Lu X."/>
            <person name="Lewis E.E."/>
            <person name="Goodrich-Blair H."/>
            <person name="Stock S.P."/>
            <person name="Adams B.J."/>
            <person name="Sternberg P.W."/>
            <person name="Mortazavi A."/>
        </authorList>
    </citation>
    <scope>NUCLEOTIDE SEQUENCE [LARGE SCALE GENOMIC DNA]</scope>
    <source>
        <strain evidence="3 4">ALL</strain>
    </source>
</reference>
<feature type="compositionally biased region" description="Basic and acidic residues" evidence="1">
    <location>
        <begin position="43"/>
        <end position="69"/>
    </location>
</feature>
<keyword evidence="2" id="KW-0472">Membrane</keyword>
<sequence>MWSDALPFVVAFAIFPILGILFCATKRAHNTKNRNLPMSQEVQSKEDKTNPGTSQEKHSQEKRSRDKLSAEQNPSHTNARNVAPSKQHKMTTEEAPLASNRSENSSASIQEKVPQKSSQPIPPRQEPLKQSLRPPNFDLPSYSTIEESKSIRPNTEDDHSMSQQVSHRASESLALSED</sequence>
<evidence type="ECO:0000256" key="1">
    <source>
        <dbReference type="SAM" id="MobiDB-lite"/>
    </source>
</evidence>
<evidence type="ECO:0000313" key="4">
    <source>
        <dbReference type="Proteomes" id="UP000298663"/>
    </source>
</evidence>
<dbReference type="Proteomes" id="UP000298663">
    <property type="component" value="Unassembled WGS sequence"/>
</dbReference>
<dbReference type="AlphaFoldDB" id="A0A4U5LX87"/>
<reference evidence="3 4" key="2">
    <citation type="journal article" date="2019" name="G3 (Bethesda)">
        <title>Hybrid Assembly of the Genome of the Entomopathogenic Nematode Steinernema carpocapsae Identifies the X-Chromosome.</title>
        <authorList>
            <person name="Serra L."/>
            <person name="Macchietto M."/>
            <person name="Macias-Munoz A."/>
            <person name="McGill C.J."/>
            <person name="Rodriguez I.M."/>
            <person name="Rodriguez B."/>
            <person name="Murad R."/>
            <person name="Mortazavi A."/>
        </authorList>
    </citation>
    <scope>NUCLEOTIDE SEQUENCE [LARGE SCALE GENOMIC DNA]</scope>
    <source>
        <strain evidence="3 4">ALL</strain>
    </source>
</reference>
<name>A0A4U5LX87_STECR</name>
<keyword evidence="2" id="KW-0812">Transmembrane</keyword>
<feature type="compositionally biased region" description="Polar residues" evidence="1">
    <location>
        <begin position="70"/>
        <end position="80"/>
    </location>
</feature>
<keyword evidence="2" id="KW-1133">Transmembrane helix</keyword>
<evidence type="ECO:0000256" key="2">
    <source>
        <dbReference type="SAM" id="Phobius"/>
    </source>
</evidence>
<gene>
    <name evidence="3" type="ORF">L596_028028</name>
</gene>
<feature type="compositionally biased region" description="Basic and acidic residues" evidence="1">
    <location>
        <begin position="146"/>
        <end position="160"/>
    </location>
</feature>
<evidence type="ECO:0000313" key="3">
    <source>
        <dbReference type="EMBL" id="TKR60841.1"/>
    </source>
</evidence>
<keyword evidence="4" id="KW-1185">Reference proteome</keyword>
<proteinExistence type="predicted"/>
<organism evidence="3 4">
    <name type="scientific">Steinernema carpocapsae</name>
    <name type="common">Entomopathogenic nematode</name>
    <dbReference type="NCBI Taxonomy" id="34508"/>
    <lineage>
        <taxon>Eukaryota</taxon>
        <taxon>Metazoa</taxon>
        <taxon>Ecdysozoa</taxon>
        <taxon>Nematoda</taxon>
        <taxon>Chromadorea</taxon>
        <taxon>Rhabditida</taxon>
        <taxon>Tylenchina</taxon>
        <taxon>Panagrolaimomorpha</taxon>
        <taxon>Strongyloidoidea</taxon>
        <taxon>Steinernematidae</taxon>
        <taxon>Steinernema</taxon>
    </lineage>
</organism>
<dbReference type="EMBL" id="AZBU02000011">
    <property type="protein sequence ID" value="TKR60841.1"/>
    <property type="molecule type" value="Genomic_DNA"/>
</dbReference>